<gene>
    <name evidence="2" type="ORF">DYBT9275_02810</name>
</gene>
<dbReference type="AlphaFoldDB" id="A0A916N673"/>
<accession>A0A916N673</accession>
<comment type="caution">
    <text evidence="2">The sequence shown here is derived from an EMBL/GenBank/DDBJ whole genome shotgun (WGS) entry which is preliminary data.</text>
</comment>
<keyword evidence="1" id="KW-0812">Transmembrane</keyword>
<organism evidence="2 3">
    <name type="scientific">Dyadobacter helix</name>
    <dbReference type="NCBI Taxonomy" id="2822344"/>
    <lineage>
        <taxon>Bacteria</taxon>
        <taxon>Pseudomonadati</taxon>
        <taxon>Bacteroidota</taxon>
        <taxon>Cytophagia</taxon>
        <taxon>Cytophagales</taxon>
        <taxon>Spirosomataceae</taxon>
        <taxon>Dyadobacter</taxon>
    </lineage>
</organism>
<feature type="transmembrane region" description="Helical" evidence="1">
    <location>
        <begin position="6"/>
        <end position="23"/>
    </location>
</feature>
<dbReference type="RefSeq" id="WP_215239377.1">
    <property type="nucleotide sequence ID" value="NZ_CAJRAF010000002.1"/>
</dbReference>
<dbReference type="EMBL" id="CAJRAF010000002">
    <property type="protein sequence ID" value="CAG5002109.1"/>
    <property type="molecule type" value="Genomic_DNA"/>
</dbReference>
<reference evidence="2" key="1">
    <citation type="submission" date="2021-04" db="EMBL/GenBank/DDBJ databases">
        <authorList>
            <person name="Rodrigo-Torres L."/>
            <person name="Arahal R. D."/>
            <person name="Lucena T."/>
        </authorList>
    </citation>
    <scope>NUCLEOTIDE SEQUENCE</scope>
    <source>
        <strain evidence="2">CECT 9275</strain>
    </source>
</reference>
<name>A0A916N673_9BACT</name>
<evidence type="ECO:0000256" key="1">
    <source>
        <dbReference type="SAM" id="Phobius"/>
    </source>
</evidence>
<protein>
    <submittedName>
        <fullName evidence="2">Uncharacterized protein</fullName>
    </submittedName>
</protein>
<proteinExistence type="predicted"/>
<evidence type="ECO:0000313" key="3">
    <source>
        <dbReference type="Proteomes" id="UP000680038"/>
    </source>
</evidence>
<sequence length="154" mass="17517">MKKNTLVLLFFIGIAGGMGYLLFGKIKKEQSGDAEVANAFAYNFTVRLMKQSNPVTGKDPRFKINSWKYTKKGYYVLDMESLWTASCEGKFPCKECELGQSLTLHVYKDGTIYGFSVYGKNTCAQAQEVYGTASIGFDEMTDRNPLYDYYQKYK</sequence>
<keyword evidence="1" id="KW-0472">Membrane</keyword>
<keyword evidence="1" id="KW-1133">Transmembrane helix</keyword>
<dbReference type="Proteomes" id="UP000680038">
    <property type="component" value="Unassembled WGS sequence"/>
</dbReference>
<keyword evidence="3" id="KW-1185">Reference proteome</keyword>
<evidence type="ECO:0000313" key="2">
    <source>
        <dbReference type="EMBL" id="CAG5002109.1"/>
    </source>
</evidence>